<dbReference type="AlphaFoldDB" id="U4KJM5"/>
<dbReference type="InterPro" id="IPR004919">
    <property type="entry name" value="GmrSD_N"/>
</dbReference>
<dbReference type="RefSeq" id="WP_026653970.1">
    <property type="nucleotide sequence ID" value="NC_022538.1"/>
</dbReference>
<dbReference type="KEGG" id="apal:BN85400350"/>
<accession>U4KJM5</accession>
<evidence type="ECO:0000313" key="3">
    <source>
        <dbReference type="Proteomes" id="UP000032740"/>
    </source>
</evidence>
<feature type="domain" description="GmrSD restriction endonucleases N-terminal" evidence="1">
    <location>
        <begin position="5"/>
        <end position="189"/>
    </location>
</feature>
<proteinExistence type="predicted"/>
<protein>
    <recommendedName>
        <fullName evidence="1">GmrSD restriction endonucleases N-terminal domain-containing protein</fullName>
    </recommendedName>
</protein>
<dbReference type="Proteomes" id="UP000032740">
    <property type="component" value="Chromosome"/>
</dbReference>
<dbReference type="STRING" id="1318466.BN85400350"/>
<dbReference type="OrthoDB" id="9785707at2"/>
<keyword evidence="3" id="KW-1185">Reference proteome</keyword>
<sequence length="549" mass="64680">MEFKTKKEFIESVLIGDPFGVLLLYSKLGSNKHSVIDGLQRFTTLKDFDKNPFAYITIDETNYPELLEIADKIVSYYNDQEISVILKEVKRCFSTVIRDKQDFINSNKFADRLIKELLRTYPGLENTPQYHQIYTKIILLWNNLEKVINLDSLEIPVILFTGDESELPSIFEKLNQGGTKLSKYEVFASSWDGTILKGVDREITKRVEARYKKIIEETELEIENYNEGSIKGEGKVTLYEYCLAMGKILTEELKDIFPSKKYDDSVIDTIGFASLITFLGMHLKNMNKLDKFINDKIKPSNLDNFKNLIIRSFKEVIAILKPYISIYSKYIEAQMLSIAYTWFKIHYELDIDTLEITNKKDTMNNLRLFTKYMPYRYLNDIIRSEWSGHGDNTLNEIINQDLNRNRYLIPIPEDTWQQNIKDWIETQSNKPLKTFTSDSKLFYLFATKKYRTNDEQKYIITHIIPKYVVEKIAGNISMSPVGNLYLLPEKDKAHKYDILYKAKRSVEGYEYPNKEQVQWVIDENYSLNKYEQFLEERNKFLINEFLKQL</sequence>
<dbReference type="HOGENOM" id="CLU_474635_0_0_14"/>
<reference evidence="2 3" key="1">
    <citation type="journal article" date="2013" name="J. Mol. Microbiol. Biotechnol.">
        <title>Analysis of the Complete Genomes of Acholeplasma brassicae , A. palmae and A. laidlawii and Their Comparison to the Obligate Parasites from ' Candidatus Phytoplasma'.</title>
        <authorList>
            <person name="Kube M."/>
            <person name="Siewert C."/>
            <person name="Migdoll A.M."/>
            <person name="Duduk B."/>
            <person name="Holz S."/>
            <person name="Rabus R."/>
            <person name="Seemuller E."/>
            <person name="Mitrovic J."/>
            <person name="Muller I."/>
            <person name="Buttner C."/>
            <person name="Reinhardt R."/>
        </authorList>
    </citation>
    <scope>NUCLEOTIDE SEQUENCE [LARGE SCALE GENOMIC DNA]</scope>
    <source>
        <strain evidence="2 3">J233</strain>
    </source>
</reference>
<evidence type="ECO:0000259" key="1">
    <source>
        <dbReference type="Pfam" id="PF03235"/>
    </source>
</evidence>
<organism evidence="2 3">
    <name type="scientific">Alteracholeplasma palmae (strain ATCC 49389 / J233)</name>
    <name type="common">Acholeplasma palmae</name>
    <dbReference type="NCBI Taxonomy" id="1318466"/>
    <lineage>
        <taxon>Bacteria</taxon>
        <taxon>Bacillati</taxon>
        <taxon>Mycoplasmatota</taxon>
        <taxon>Mollicutes</taxon>
        <taxon>Acholeplasmatales</taxon>
        <taxon>Acholeplasmataceae</taxon>
        <taxon>Acholeplasma</taxon>
    </lineage>
</organism>
<evidence type="ECO:0000313" key="2">
    <source>
        <dbReference type="EMBL" id="CCV63612.1"/>
    </source>
</evidence>
<dbReference type="EMBL" id="FO681347">
    <property type="protein sequence ID" value="CCV63612.1"/>
    <property type="molecule type" value="Genomic_DNA"/>
</dbReference>
<name>U4KJM5_ALTPJ</name>
<gene>
    <name evidence="2" type="ORF">BN85400350</name>
</gene>
<dbReference type="Pfam" id="PF03235">
    <property type="entry name" value="GmrSD_N"/>
    <property type="match status" value="1"/>
</dbReference>